<evidence type="ECO:0000313" key="1">
    <source>
        <dbReference type="EMBL" id="SHG28799.1"/>
    </source>
</evidence>
<name>A0A1M5IL79_9BACT</name>
<gene>
    <name evidence="1" type="ORF">SAMN05444008_12430</name>
</gene>
<dbReference type="EMBL" id="FQUO01000024">
    <property type="protein sequence ID" value="SHG28799.1"/>
    <property type="molecule type" value="Genomic_DNA"/>
</dbReference>
<proteinExistence type="predicted"/>
<protein>
    <submittedName>
        <fullName evidence="1">Uncharacterized protein</fullName>
    </submittedName>
</protein>
<dbReference type="AlphaFoldDB" id="A0A1M5IL79"/>
<keyword evidence="2" id="KW-1185">Reference proteome</keyword>
<reference evidence="1 2" key="1">
    <citation type="submission" date="2016-11" db="EMBL/GenBank/DDBJ databases">
        <authorList>
            <person name="Jaros S."/>
            <person name="Januszkiewicz K."/>
            <person name="Wedrychowicz H."/>
        </authorList>
    </citation>
    <scope>NUCLEOTIDE SEQUENCE [LARGE SCALE GENOMIC DNA]</scope>
    <source>
        <strain evidence="1 2">DSM 26897</strain>
    </source>
</reference>
<dbReference type="Proteomes" id="UP000184368">
    <property type="component" value="Unassembled WGS sequence"/>
</dbReference>
<accession>A0A1M5IL79</accession>
<organism evidence="1 2">
    <name type="scientific">Cnuella takakiae</name>
    <dbReference type="NCBI Taxonomy" id="1302690"/>
    <lineage>
        <taxon>Bacteria</taxon>
        <taxon>Pseudomonadati</taxon>
        <taxon>Bacteroidota</taxon>
        <taxon>Chitinophagia</taxon>
        <taxon>Chitinophagales</taxon>
        <taxon>Chitinophagaceae</taxon>
        <taxon>Cnuella</taxon>
    </lineage>
</organism>
<evidence type="ECO:0000313" key="2">
    <source>
        <dbReference type="Proteomes" id="UP000184368"/>
    </source>
</evidence>
<sequence>MQGLQVNGSHPAGWLFYVFAQQTVKTCHLGVAGFHLLRQLLYRVIIQLHQSFSQGFQHHAHAALYL</sequence>